<comment type="caution">
    <text evidence="1">The sequence shown here is derived from an EMBL/GenBank/DDBJ whole genome shotgun (WGS) entry which is preliminary data.</text>
</comment>
<accession>A0A8S1PFT0</accession>
<dbReference type="EMBL" id="CAJJDN010000077">
    <property type="protein sequence ID" value="CAD8102170.1"/>
    <property type="molecule type" value="Genomic_DNA"/>
</dbReference>
<sequence length="122" mass="14726">MVLLQNQFFPHLSLNKGVQIRLLESSATCKFKNICKLNFQRKFNPVYANVLKILFYLLHKNQIVELKDNLMKKKTQNIQICNNYECEFYFILNDVLSKRDYICNLCLKNYEFKIMNILQKQY</sequence>
<reference evidence="1" key="1">
    <citation type="submission" date="2021-01" db="EMBL/GenBank/DDBJ databases">
        <authorList>
            <consortium name="Genoscope - CEA"/>
            <person name="William W."/>
        </authorList>
    </citation>
    <scope>NUCLEOTIDE SEQUENCE</scope>
</reference>
<evidence type="ECO:0000313" key="1">
    <source>
        <dbReference type="EMBL" id="CAD8102170.1"/>
    </source>
</evidence>
<dbReference type="Proteomes" id="UP000692954">
    <property type="component" value="Unassembled WGS sequence"/>
</dbReference>
<keyword evidence="2" id="KW-1185">Reference proteome</keyword>
<organism evidence="1 2">
    <name type="scientific">Paramecium sonneborni</name>
    <dbReference type="NCBI Taxonomy" id="65129"/>
    <lineage>
        <taxon>Eukaryota</taxon>
        <taxon>Sar</taxon>
        <taxon>Alveolata</taxon>
        <taxon>Ciliophora</taxon>
        <taxon>Intramacronucleata</taxon>
        <taxon>Oligohymenophorea</taxon>
        <taxon>Peniculida</taxon>
        <taxon>Parameciidae</taxon>
        <taxon>Paramecium</taxon>
    </lineage>
</organism>
<proteinExistence type="predicted"/>
<protein>
    <submittedName>
        <fullName evidence="1">Uncharacterized protein</fullName>
    </submittedName>
</protein>
<evidence type="ECO:0000313" key="2">
    <source>
        <dbReference type="Proteomes" id="UP000692954"/>
    </source>
</evidence>
<name>A0A8S1PFT0_9CILI</name>
<gene>
    <name evidence="1" type="ORF">PSON_ATCC_30995.1.T0770119</name>
</gene>
<dbReference type="AlphaFoldDB" id="A0A8S1PFT0"/>